<dbReference type="EMBL" id="KB469308">
    <property type="protein sequence ID" value="EPQ52324.1"/>
    <property type="molecule type" value="Genomic_DNA"/>
</dbReference>
<evidence type="ECO:0000256" key="5">
    <source>
        <dbReference type="ARBA" id="ARBA00023157"/>
    </source>
</evidence>
<dbReference type="Pfam" id="PF01185">
    <property type="entry name" value="Hydrophobin"/>
    <property type="match status" value="1"/>
</dbReference>
<evidence type="ECO:0000313" key="7">
    <source>
        <dbReference type="EMBL" id="EPQ52324.1"/>
    </source>
</evidence>
<feature type="non-terminal residue" evidence="7">
    <location>
        <position position="86"/>
    </location>
</feature>
<dbReference type="HOGENOM" id="CLU_105134_2_2_1"/>
<evidence type="ECO:0000256" key="1">
    <source>
        <dbReference type="ARBA" id="ARBA00004191"/>
    </source>
</evidence>
<protein>
    <recommendedName>
        <fullName evidence="6">Hydrophobin</fullName>
    </recommendedName>
</protein>
<dbReference type="Proteomes" id="UP000030669">
    <property type="component" value="Unassembled WGS sequence"/>
</dbReference>
<keyword evidence="4 6" id="KW-0964">Secreted</keyword>
<dbReference type="OrthoDB" id="4225815at2759"/>
<dbReference type="KEGG" id="gtr:GLOTRDRAFT_18552"/>
<dbReference type="CDD" id="cd23507">
    <property type="entry name" value="hydrophobin_I"/>
    <property type="match status" value="1"/>
</dbReference>
<keyword evidence="6" id="KW-0732">Signal</keyword>
<accession>S7RI86</accession>
<evidence type="ECO:0000313" key="8">
    <source>
        <dbReference type="Proteomes" id="UP000030669"/>
    </source>
</evidence>
<dbReference type="GeneID" id="19304959"/>
<comment type="subcellular location">
    <subcellularLocation>
        <location evidence="1 6">Secreted</location>
        <location evidence="1 6">Cell wall</location>
    </subcellularLocation>
</comment>
<dbReference type="STRING" id="670483.S7RI86"/>
<gene>
    <name evidence="7" type="ORF">GLOTRDRAFT_18552</name>
</gene>
<evidence type="ECO:0000256" key="2">
    <source>
        <dbReference type="ARBA" id="ARBA00010446"/>
    </source>
</evidence>
<evidence type="ECO:0000256" key="6">
    <source>
        <dbReference type="RuleBase" id="RU365009"/>
    </source>
</evidence>
<dbReference type="eggNOG" id="ENOG502SUF0">
    <property type="taxonomic scope" value="Eukaryota"/>
</dbReference>
<keyword evidence="8" id="KW-1185">Reference proteome</keyword>
<proteinExistence type="inferred from homology"/>
<comment type="similarity">
    <text evidence="2 6">Belongs to the fungal hydrophobin family.</text>
</comment>
<dbReference type="OMA" id="NCSPINT"/>
<dbReference type="AlphaFoldDB" id="S7RI86"/>
<evidence type="ECO:0000256" key="3">
    <source>
        <dbReference type="ARBA" id="ARBA00022512"/>
    </source>
</evidence>
<name>S7RI86_GLOTA</name>
<dbReference type="RefSeq" id="XP_007869143.1">
    <property type="nucleotide sequence ID" value="XM_007870952.1"/>
</dbReference>
<feature type="non-terminal residue" evidence="7">
    <location>
        <position position="1"/>
    </location>
</feature>
<reference evidence="7 8" key="1">
    <citation type="journal article" date="2012" name="Science">
        <title>The Paleozoic origin of enzymatic lignin decomposition reconstructed from 31 fungal genomes.</title>
        <authorList>
            <person name="Floudas D."/>
            <person name="Binder M."/>
            <person name="Riley R."/>
            <person name="Barry K."/>
            <person name="Blanchette R.A."/>
            <person name="Henrissat B."/>
            <person name="Martinez A.T."/>
            <person name="Otillar R."/>
            <person name="Spatafora J.W."/>
            <person name="Yadav J.S."/>
            <person name="Aerts A."/>
            <person name="Benoit I."/>
            <person name="Boyd A."/>
            <person name="Carlson A."/>
            <person name="Copeland A."/>
            <person name="Coutinho P.M."/>
            <person name="de Vries R.P."/>
            <person name="Ferreira P."/>
            <person name="Findley K."/>
            <person name="Foster B."/>
            <person name="Gaskell J."/>
            <person name="Glotzer D."/>
            <person name="Gorecki P."/>
            <person name="Heitman J."/>
            <person name="Hesse C."/>
            <person name="Hori C."/>
            <person name="Igarashi K."/>
            <person name="Jurgens J.A."/>
            <person name="Kallen N."/>
            <person name="Kersten P."/>
            <person name="Kohler A."/>
            <person name="Kuees U."/>
            <person name="Kumar T.K.A."/>
            <person name="Kuo A."/>
            <person name="LaButti K."/>
            <person name="Larrondo L.F."/>
            <person name="Lindquist E."/>
            <person name="Ling A."/>
            <person name="Lombard V."/>
            <person name="Lucas S."/>
            <person name="Lundell T."/>
            <person name="Martin R."/>
            <person name="McLaughlin D.J."/>
            <person name="Morgenstern I."/>
            <person name="Morin E."/>
            <person name="Murat C."/>
            <person name="Nagy L.G."/>
            <person name="Nolan M."/>
            <person name="Ohm R.A."/>
            <person name="Patyshakuliyeva A."/>
            <person name="Rokas A."/>
            <person name="Ruiz-Duenas F.J."/>
            <person name="Sabat G."/>
            <person name="Salamov A."/>
            <person name="Samejima M."/>
            <person name="Schmutz J."/>
            <person name="Slot J.C."/>
            <person name="St John F."/>
            <person name="Stenlid J."/>
            <person name="Sun H."/>
            <person name="Sun S."/>
            <person name="Syed K."/>
            <person name="Tsang A."/>
            <person name="Wiebenga A."/>
            <person name="Young D."/>
            <person name="Pisabarro A."/>
            <person name="Eastwood D.C."/>
            <person name="Martin F."/>
            <person name="Cullen D."/>
            <person name="Grigoriev I.V."/>
            <person name="Hibbett D.S."/>
        </authorList>
    </citation>
    <scope>NUCLEOTIDE SEQUENCE [LARGE SCALE GENOMIC DNA]</scope>
    <source>
        <strain evidence="7 8">ATCC 11539</strain>
    </source>
</reference>
<dbReference type="InterPro" id="IPR001338">
    <property type="entry name" value="Class_I_Hydrophobin"/>
</dbReference>
<keyword evidence="3 6" id="KW-0134">Cell wall</keyword>
<keyword evidence="5 6" id="KW-1015">Disulfide bond</keyword>
<dbReference type="SMART" id="SM00075">
    <property type="entry name" value="HYDRO"/>
    <property type="match status" value="1"/>
</dbReference>
<dbReference type="GO" id="GO:0009277">
    <property type="term" value="C:fungal-type cell wall"/>
    <property type="evidence" value="ECO:0007669"/>
    <property type="project" value="InterPro"/>
</dbReference>
<sequence length="86" mass="8683">SQCNTGPVQCCQSVQSSGDPGMTQLLGLLGIVLDGLNVPIGLTCSPINVVGLGQGASCQANPVCCEDNSSKWLHSLVSVGCVPVNL</sequence>
<dbReference type="GO" id="GO:0005199">
    <property type="term" value="F:structural constituent of cell wall"/>
    <property type="evidence" value="ECO:0007669"/>
    <property type="project" value="InterPro"/>
</dbReference>
<organism evidence="7 8">
    <name type="scientific">Gloeophyllum trabeum (strain ATCC 11539 / FP-39264 / Madison 617)</name>
    <name type="common">Brown rot fungus</name>
    <dbReference type="NCBI Taxonomy" id="670483"/>
    <lineage>
        <taxon>Eukaryota</taxon>
        <taxon>Fungi</taxon>
        <taxon>Dikarya</taxon>
        <taxon>Basidiomycota</taxon>
        <taxon>Agaricomycotina</taxon>
        <taxon>Agaricomycetes</taxon>
        <taxon>Gloeophyllales</taxon>
        <taxon>Gloeophyllaceae</taxon>
        <taxon>Gloeophyllum</taxon>
    </lineage>
</organism>
<evidence type="ECO:0000256" key="4">
    <source>
        <dbReference type="ARBA" id="ARBA00022525"/>
    </source>
</evidence>